<reference evidence="5 6" key="1">
    <citation type="journal article" date="2016" name="Int. J. Syst. Evol. Microbiol.">
        <title>Peptococcus simiae sp. nov., isolated from rhesus macaque faeces and emended description of the genus Peptococcus.</title>
        <authorList>
            <person name="Shkoporov A.N."/>
            <person name="Efimov B.A."/>
            <person name="Kondova I."/>
            <person name="Ouwerling B."/>
            <person name="Chaplin A.V."/>
            <person name="Shcherbakova V.A."/>
            <person name="Langermans J.A.M."/>
        </authorList>
    </citation>
    <scope>NUCLEOTIDE SEQUENCE [LARGE SCALE GENOMIC DNA]</scope>
    <source>
        <strain evidence="5 6">M108</strain>
    </source>
</reference>
<dbReference type="SUPFAM" id="SSF50249">
    <property type="entry name" value="Nucleic acid-binding proteins"/>
    <property type="match status" value="1"/>
</dbReference>
<dbReference type="GO" id="GO:0003677">
    <property type="term" value="F:DNA binding"/>
    <property type="evidence" value="ECO:0007669"/>
    <property type="project" value="UniProtKB-KW"/>
</dbReference>
<evidence type="ECO:0000256" key="2">
    <source>
        <dbReference type="HAMAP-Rule" id="MF_00984"/>
    </source>
</evidence>
<dbReference type="EMBL" id="JBJUVG010000002">
    <property type="protein sequence ID" value="MFM9413326.1"/>
    <property type="molecule type" value="Genomic_DNA"/>
</dbReference>
<sequence length="148" mass="16215">MNNVNLIGRFTADPDLKYTKAGKAVVSFTLAVDRPFAGKDGKKNADFVPCQAWGSVAENVAKFLHKGSRAAVTGYIKTDSYTDKDGVRRRSMQVVCNNVQFLDPVKEKGDQSKKEETLDKGASEPTEKQPDTHEEIGTLSADGLFMDI</sequence>
<keyword evidence="1 2" id="KW-0238">DNA-binding</keyword>
<comment type="subunit">
    <text evidence="2">Homotetramer.</text>
</comment>
<dbReference type="InterPro" id="IPR000424">
    <property type="entry name" value="Primosome_PriB/ssb"/>
</dbReference>
<accession>A0ABW9GZ91</accession>
<comment type="caution">
    <text evidence="2">Lacks conserved residue(s) required for the propagation of feature annotation.</text>
</comment>
<evidence type="ECO:0000256" key="1">
    <source>
        <dbReference type="ARBA" id="ARBA00023125"/>
    </source>
</evidence>
<feature type="region of interest" description="Disordered" evidence="4">
    <location>
        <begin position="105"/>
        <end position="148"/>
    </location>
</feature>
<dbReference type="InterPro" id="IPR012340">
    <property type="entry name" value="NA-bd_OB-fold"/>
</dbReference>
<feature type="compositionally biased region" description="Basic and acidic residues" evidence="4">
    <location>
        <begin position="105"/>
        <end position="136"/>
    </location>
</feature>
<gene>
    <name evidence="5" type="ORF">ACKQTC_02985</name>
</gene>
<dbReference type="HAMAP" id="MF_00984">
    <property type="entry name" value="SSB"/>
    <property type="match status" value="1"/>
</dbReference>
<dbReference type="NCBIfam" id="TIGR00621">
    <property type="entry name" value="ssb"/>
    <property type="match status" value="1"/>
</dbReference>
<dbReference type="Proteomes" id="UP001631949">
    <property type="component" value="Unassembled WGS sequence"/>
</dbReference>
<organism evidence="5 6">
    <name type="scientific">Peptococcus simiae</name>
    <dbReference type="NCBI Taxonomy" id="1643805"/>
    <lineage>
        <taxon>Bacteria</taxon>
        <taxon>Bacillati</taxon>
        <taxon>Bacillota</taxon>
        <taxon>Clostridia</taxon>
        <taxon>Eubacteriales</taxon>
        <taxon>Peptococcaceae</taxon>
        <taxon>Peptococcus</taxon>
    </lineage>
</organism>
<evidence type="ECO:0000256" key="4">
    <source>
        <dbReference type="SAM" id="MobiDB-lite"/>
    </source>
</evidence>
<dbReference type="PANTHER" id="PTHR10302">
    <property type="entry name" value="SINGLE-STRANDED DNA-BINDING PROTEIN"/>
    <property type="match status" value="1"/>
</dbReference>
<keyword evidence="6" id="KW-1185">Reference proteome</keyword>
<dbReference type="InterPro" id="IPR011344">
    <property type="entry name" value="ssDNA-bd"/>
</dbReference>
<dbReference type="CDD" id="cd04496">
    <property type="entry name" value="SSB_OBF"/>
    <property type="match status" value="1"/>
</dbReference>
<proteinExistence type="inferred from homology"/>
<dbReference type="PIRSF" id="PIRSF002070">
    <property type="entry name" value="SSB"/>
    <property type="match status" value="1"/>
</dbReference>
<protein>
    <recommendedName>
        <fullName evidence="2 3">Single-stranded DNA-binding protein</fullName>
        <shortName evidence="2">SSB</shortName>
    </recommendedName>
</protein>
<evidence type="ECO:0000313" key="5">
    <source>
        <dbReference type="EMBL" id="MFM9413326.1"/>
    </source>
</evidence>
<dbReference type="PANTHER" id="PTHR10302:SF27">
    <property type="entry name" value="SINGLE-STRANDED DNA-BINDING PROTEIN"/>
    <property type="match status" value="1"/>
</dbReference>
<evidence type="ECO:0000313" key="6">
    <source>
        <dbReference type="Proteomes" id="UP001631949"/>
    </source>
</evidence>
<dbReference type="PROSITE" id="PS50935">
    <property type="entry name" value="SSB"/>
    <property type="match status" value="1"/>
</dbReference>
<comment type="caution">
    <text evidence="5">The sequence shown here is derived from an EMBL/GenBank/DDBJ whole genome shotgun (WGS) entry which is preliminary data.</text>
</comment>
<evidence type="ECO:0000256" key="3">
    <source>
        <dbReference type="PIRNR" id="PIRNR002070"/>
    </source>
</evidence>
<dbReference type="Gene3D" id="2.40.50.140">
    <property type="entry name" value="Nucleic acid-binding proteins"/>
    <property type="match status" value="1"/>
</dbReference>
<name>A0ABW9GZ91_9FIRM</name>
<dbReference type="RefSeq" id="WP_408976936.1">
    <property type="nucleotide sequence ID" value="NZ_JBJUVG010000002.1"/>
</dbReference>
<dbReference type="Pfam" id="PF00436">
    <property type="entry name" value="SSB"/>
    <property type="match status" value="1"/>
</dbReference>